<reference evidence="2" key="1">
    <citation type="journal article" date="2020" name="mSystems">
        <title>Genome- and Community-Level Interaction Insights into Carbon Utilization and Element Cycling Functions of Hydrothermarchaeota in Hydrothermal Sediment.</title>
        <authorList>
            <person name="Zhou Z."/>
            <person name="Liu Y."/>
            <person name="Xu W."/>
            <person name="Pan J."/>
            <person name="Luo Z.H."/>
            <person name="Li M."/>
        </authorList>
    </citation>
    <scope>NUCLEOTIDE SEQUENCE [LARGE SCALE GENOMIC DNA]</scope>
    <source>
        <strain evidence="2">SpSt-855</strain>
    </source>
</reference>
<dbReference type="SMART" id="SM00327">
    <property type="entry name" value="VWA"/>
    <property type="match status" value="1"/>
</dbReference>
<comment type="caution">
    <text evidence="2">The sequence shown here is derived from an EMBL/GenBank/DDBJ whole genome shotgun (WGS) entry which is preliminary data.</text>
</comment>
<dbReference type="PROSITE" id="PS50234">
    <property type="entry name" value="VWFA"/>
    <property type="match status" value="1"/>
</dbReference>
<protein>
    <submittedName>
        <fullName evidence="2">VWA domain-containing protein</fullName>
    </submittedName>
</protein>
<dbReference type="InterPro" id="IPR017802">
    <property type="entry name" value="VWFA-rel_acidobac-type"/>
</dbReference>
<dbReference type="EMBL" id="DTKL01000017">
    <property type="protein sequence ID" value="HGY93629.1"/>
    <property type="molecule type" value="Genomic_DNA"/>
</dbReference>
<dbReference type="Gene3D" id="3.40.50.410">
    <property type="entry name" value="von Willebrand factor, type A domain"/>
    <property type="match status" value="1"/>
</dbReference>
<proteinExistence type="predicted"/>
<dbReference type="PROSITE" id="PS51257">
    <property type="entry name" value="PROKAR_LIPOPROTEIN"/>
    <property type="match status" value="1"/>
</dbReference>
<evidence type="ECO:0000259" key="1">
    <source>
        <dbReference type="PROSITE" id="PS50234"/>
    </source>
</evidence>
<dbReference type="CDD" id="cd00198">
    <property type="entry name" value="vWFA"/>
    <property type="match status" value="1"/>
</dbReference>
<name>A0A7V5CSM4_9BACT</name>
<dbReference type="InterPro" id="IPR036465">
    <property type="entry name" value="vWFA_dom_sf"/>
</dbReference>
<accession>A0A7V5CSM4</accession>
<dbReference type="SUPFAM" id="SSF53300">
    <property type="entry name" value="vWA-like"/>
    <property type="match status" value="1"/>
</dbReference>
<dbReference type="InterPro" id="IPR002035">
    <property type="entry name" value="VWF_A"/>
</dbReference>
<organism evidence="2">
    <name type="scientific">Acidobacterium capsulatum</name>
    <dbReference type="NCBI Taxonomy" id="33075"/>
    <lineage>
        <taxon>Bacteria</taxon>
        <taxon>Pseudomonadati</taxon>
        <taxon>Acidobacteriota</taxon>
        <taxon>Terriglobia</taxon>
        <taxon>Terriglobales</taxon>
        <taxon>Acidobacteriaceae</taxon>
        <taxon>Acidobacterium</taxon>
    </lineage>
</organism>
<dbReference type="NCBIfam" id="TIGR03436">
    <property type="entry name" value="acidobact_VWFA"/>
    <property type="match status" value="1"/>
</dbReference>
<feature type="domain" description="VWFA" evidence="1">
    <location>
        <begin position="95"/>
        <end position="220"/>
    </location>
</feature>
<dbReference type="Pfam" id="PF13519">
    <property type="entry name" value="VWA_2"/>
    <property type="match status" value="1"/>
</dbReference>
<evidence type="ECO:0000313" key="2">
    <source>
        <dbReference type="EMBL" id="HGY93629.1"/>
    </source>
</evidence>
<dbReference type="AlphaFoldDB" id="A0A7V5CSM4"/>
<sequence length="335" mass="36096">MGGWRPISAGDAAMKAALAGLLGLAACGLVPVAGAQQTQFPPLRVQVGLVNVFVNVTNGQGMPVAGLTRQDFAVSDNGHPQKIAVFERQTGLPLSVVLAIDTSGSVRKDLDEEKRAAREFLRATLRPEDRVEIVDFNTRVHEAVPFTNNLNKIDRGLNRLSRGPATALYAAIAYGAQELAQRPGRKVLVVISDGNNTVANGSYQQALDQAVRAGAMIFSVIDLPVINDAGRDVGGEHAMIALSEATGGEYYYEADGDLRSVFERLSTALRTEYLVGYYPSHPAYPHRNYHSITVRLTTPDAPAYRVRYRKGYFTGNGMAEEDGPLDGGPDGAWQP</sequence>
<gene>
    <name evidence="2" type="ORF">ENW50_02905</name>
</gene>